<dbReference type="EMBL" id="JACHMB010000001">
    <property type="protein sequence ID" value="MBB5774982.1"/>
    <property type="molecule type" value="Genomic_DNA"/>
</dbReference>
<gene>
    <name evidence="1" type="ORF">HD596_001738</name>
</gene>
<dbReference type="Proteomes" id="UP000579153">
    <property type="component" value="Unassembled WGS sequence"/>
</dbReference>
<protein>
    <submittedName>
        <fullName evidence="1">Uncharacterized protein</fullName>
    </submittedName>
</protein>
<keyword evidence="2" id="KW-1185">Reference proteome</keyword>
<sequence>MTLRIAFSTVNDALGARPDAALRSTAPRSVLEAVTFGRPIAD</sequence>
<dbReference type="AlphaFoldDB" id="A0A7W9G0P2"/>
<organism evidence="1 2">
    <name type="scientific">Nonomuraea jabiensis</name>
    <dbReference type="NCBI Taxonomy" id="882448"/>
    <lineage>
        <taxon>Bacteria</taxon>
        <taxon>Bacillati</taxon>
        <taxon>Actinomycetota</taxon>
        <taxon>Actinomycetes</taxon>
        <taxon>Streptosporangiales</taxon>
        <taxon>Streptosporangiaceae</taxon>
        <taxon>Nonomuraea</taxon>
    </lineage>
</organism>
<evidence type="ECO:0000313" key="1">
    <source>
        <dbReference type="EMBL" id="MBB5774982.1"/>
    </source>
</evidence>
<dbReference type="RefSeq" id="WP_281398175.1">
    <property type="nucleotide sequence ID" value="NZ_JACHMB010000001.1"/>
</dbReference>
<evidence type="ECO:0000313" key="2">
    <source>
        <dbReference type="Proteomes" id="UP000579153"/>
    </source>
</evidence>
<name>A0A7W9G0P2_9ACTN</name>
<reference evidence="1 2" key="1">
    <citation type="submission" date="2020-08" db="EMBL/GenBank/DDBJ databases">
        <title>Sequencing the genomes of 1000 actinobacteria strains.</title>
        <authorList>
            <person name="Klenk H.-P."/>
        </authorList>
    </citation>
    <scope>NUCLEOTIDE SEQUENCE [LARGE SCALE GENOMIC DNA]</scope>
    <source>
        <strain evidence="1 2">DSM 45507</strain>
    </source>
</reference>
<proteinExistence type="predicted"/>
<accession>A0A7W9G0P2</accession>
<comment type="caution">
    <text evidence="1">The sequence shown here is derived from an EMBL/GenBank/DDBJ whole genome shotgun (WGS) entry which is preliminary data.</text>
</comment>